<dbReference type="PANTHER" id="PTHR48100:SF58">
    <property type="entry name" value="PE-PGRS FAMILY PROTEIN PE_PGRS11"/>
    <property type="match status" value="1"/>
</dbReference>
<dbReference type="InterPro" id="IPR029033">
    <property type="entry name" value="His_PPase_superfam"/>
</dbReference>
<dbReference type="Pfam" id="PF00300">
    <property type="entry name" value="His_Phos_1"/>
    <property type="match status" value="1"/>
</dbReference>
<dbReference type="GO" id="GO:0005737">
    <property type="term" value="C:cytoplasm"/>
    <property type="evidence" value="ECO:0007669"/>
    <property type="project" value="TreeGrafter"/>
</dbReference>
<evidence type="ECO:0000256" key="1">
    <source>
        <dbReference type="SAM" id="MobiDB-lite"/>
    </source>
</evidence>
<evidence type="ECO:0000313" key="2">
    <source>
        <dbReference type="EMBL" id="VEG75389.1"/>
    </source>
</evidence>
<dbReference type="PANTHER" id="PTHR48100">
    <property type="entry name" value="BROAD-SPECIFICITY PHOSPHATASE YOR283W-RELATED"/>
    <property type="match status" value="1"/>
</dbReference>
<sequence>MARAAGRLGSVKLLLVRHGRTIANVMNALDTAFPGNPLDDEGQAQARALPGRLEAAGHLEGISSLWVSPILRARQTIAPLEAATGITARIASGLREVLAGELEMNTDARSMRCYMDTTRSWMVGRTAARIPGSHEDGQSTFERFNAVVEEIAGDQGTQTSAQENPVLGQGAAGRGTTGKDAAAAGGGTALLVAHGTILRLWTALAAAKASGVDPAWIANSPLPNTGIAVVEGGPASGWRLLDWNEGAWRAGS</sequence>
<organism evidence="2 3">
    <name type="scientific">Actinomyces slackii</name>
    <dbReference type="NCBI Taxonomy" id="52774"/>
    <lineage>
        <taxon>Bacteria</taxon>
        <taxon>Bacillati</taxon>
        <taxon>Actinomycetota</taxon>
        <taxon>Actinomycetes</taxon>
        <taxon>Actinomycetales</taxon>
        <taxon>Actinomycetaceae</taxon>
        <taxon>Actinomyces</taxon>
    </lineage>
</organism>
<dbReference type="Proteomes" id="UP000276899">
    <property type="component" value="Chromosome"/>
</dbReference>
<dbReference type="SMART" id="SM00855">
    <property type="entry name" value="PGAM"/>
    <property type="match status" value="1"/>
</dbReference>
<protein>
    <submittedName>
        <fullName evidence="2">Bifunctional RNase H/acid phosphatase</fullName>
    </submittedName>
</protein>
<keyword evidence="3" id="KW-1185">Reference proteome</keyword>
<dbReference type="Gene3D" id="3.40.50.1240">
    <property type="entry name" value="Phosphoglycerate mutase-like"/>
    <property type="match status" value="1"/>
</dbReference>
<dbReference type="EMBL" id="LR134363">
    <property type="protein sequence ID" value="VEG75389.1"/>
    <property type="molecule type" value="Genomic_DNA"/>
</dbReference>
<name>A0A3S4SQJ0_9ACTO</name>
<dbReference type="CDD" id="cd07067">
    <property type="entry name" value="HP_PGM_like"/>
    <property type="match status" value="1"/>
</dbReference>
<dbReference type="KEGG" id="asla:NCTC11923_02051"/>
<feature type="region of interest" description="Disordered" evidence="1">
    <location>
        <begin position="155"/>
        <end position="180"/>
    </location>
</feature>
<reference evidence="2 3" key="1">
    <citation type="submission" date="2018-12" db="EMBL/GenBank/DDBJ databases">
        <authorList>
            <consortium name="Pathogen Informatics"/>
        </authorList>
    </citation>
    <scope>NUCLEOTIDE SEQUENCE [LARGE SCALE GENOMIC DNA]</scope>
    <source>
        <strain evidence="2 3">NCTC11923</strain>
    </source>
</reference>
<dbReference type="AlphaFoldDB" id="A0A3S4SQJ0"/>
<dbReference type="InterPro" id="IPR050275">
    <property type="entry name" value="PGM_Phosphatase"/>
</dbReference>
<accession>A0A3S4SQJ0</accession>
<gene>
    <name evidence="2" type="ORF">NCTC11923_02051</name>
</gene>
<proteinExistence type="predicted"/>
<dbReference type="STRING" id="1278298.GCA_000428685_00485"/>
<evidence type="ECO:0000313" key="3">
    <source>
        <dbReference type="Proteomes" id="UP000276899"/>
    </source>
</evidence>
<dbReference type="SUPFAM" id="SSF53254">
    <property type="entry name" value="Phosphoglycerate mutase-like"/>
    <property type="match status" value="1"/>
</dbReference>
<dbReference type="InterPro" id="IPR013078">
    <property type="entry name" value="His_Pase_superF_clade-1"/>
</dbReference>
<dbReference type="GO" id="GO:0016791">
    <property type="term" value="F:phosphatase activity"/>
    <property type="evidence" value="ECO:0007669"/>
    <property type="project" value="TreeGrafter"/>
</dbReference>